<evidence type="ECO:0000313" key="3">
    <source>
        <dbReference type="Proteomes" id="UP001597361"/>
    </source>
</evidence>
<dbReference type="RefSeq" id="WP_376889220.1">
    <property type="nucleotide sequence ID" value="NZ_JBHUHR010000048.1"/>
</dbReference>
<feature type="region of interest" description="Disordered" evidence="1">
    <location>
        <begin position="107"/>
        <end position="162"/>
    </location>
</feature>
<name>A0ABW4VRU1_9BACT</name>
<evidence type="ECO:0000256" key="1">
    <source>
        <dbReference type="SAM" id="MobiDB-lite"/>
    </source>
</evidence>
<keyword evidence="3" id="KW-1185">Reference proteome</keyword>
<organism evidence="2 3">
    <name type="scientific">Belliella marina</name>
    <dbReference type="NCBI Taxonomy" id="1644146"/>
    <lineage>
        <taxon>Bacteria</taxon>
        <taxon>Pseudomonadati</taxon>
        <taxon>Bacteroidota</taxon>
        <taxon>Cytophagia</taxon>
        <taxon>Cytophagales</taxon>
        <taxon>Cyclobacteriaceae</taxon>
        <taxon>Belliella</taxon>
    </lineage>
</organism>
<proteinExistence type="predicted"/>
<protein>
    <recommendedName>
        <fullName evidence="4">Tetratricopeptide repeat protein</fullName>
    </recommendedName>
</protein>
<accession>A0ABW4VRU1</accession>
<reference evidence="3" key="1">
    <citation type="journal article" date="2019" name="Int. J. Syst. Evol. Microbiol.">
        <title>The Global Catalogue of Microorganisms (GCM) 10K type strain sequencing project: providing services to taxonomists for standard genome sequencing and annotation.</title>
        <authorList>
            <consortium name="The Broad Institute Genomics Platform"/>
            <consortium name="The Broad Institute Genome Sequencing Center for Infectious Disease"/>
            <person name="Wu L."/>
            <person name="Ma J."/>
        </authorList>
    </citation>
    <scope>NUCLEOTIDE SEQUENCE [LARGE SCALE GENOMIC DNA]</scope>
    <source>
        <strain evidence="3">CGMCC 1.15180</strain>
    </source>
</reference>
<comment type="caution">
    <text evidence="2">The sequence shown here is derived from an EMBL/GenBank/DDBJ whole genome shotgun (WGS) entry which is preliminary data.</text>
</comment>
<sequence>MNAKQFLTIVQQGDQLNKDQVNKLYKLHQNFPYFQIPNVLLAKYESKKTSGKPSDFLAWAAINSPDRAWLKKLIEEPDSISKLSFQAFMPRSSEPVLPNNETIQTVEDSGENELIPKPTPEQSPSQRAGVLKKLDEELKGNTASSNDKPEKPKRKRGGSDDLIETIKKKEKKEILDIKKKEQIDLIKSFSKKDIKLATIKEIENFQKQSDLSEESTKLNPSLLSESYARLLAKQGKNKKAKEIYQKLMVKFPNKSTYFADLIKELEN</sequence>
<evidence type="ECO:0000313" key="2">
    <source>
        <dbReference type="EMBL" id="MFD2037384.1"/>
    </source>
</evidence>
<dbReference type="EMBL" id="JBHUHR010000048">
    <property type="protein sequence ID" value="MFD2037384.1"/>
    <property type="molecule type" value="Genomic_DNA"/>
</dbReference>
<evidence type="ECO:0008006" key="4">
    <source>
        <dbReference type="Google" id="ProtNLM"/>
    </source>
</evidence>
<gene>
    <name evidence="2" type="ORF">ACFSKL_21485</name>
</gene>
<dbReference type="Proteomes" id="UP001597361">
    <property type="component" value="Unassembled WGS sequence"/>
</dbReference>